<dbReference type="AlphaFoldDB" id="A0A8H3G7X4"/>
<dbReference type="PRINTS" id="PR00081">
    <property type="entry name" value="GDHRDH"/>
</dbReference>
<evidence type="ECO:0000256" key="1">
    <source>
        <dbReference type="ARBA" id="ARBA00006484"/>
    </source>
</evidence>
<evidence type="ECO:0000313" key="4">
    <source>
        <dbReference type="EMBL" id="CAF9937801.1"/>
    </source>
</evidence>
<dbReference type="FunFam" id="3.40.50.720:FF:000090">
    <property type="entry name" value="NADP-dependent mannitol dehydrogenase"/>
    <property type="match status" value="1"/>
</dbReference>
<gene>
    <name evidence="4" type="primary">LXR3</name>
    <name evidence="4" type="ORF">IMSHALPRED_000551</name>
</gene>
<dbReference type="GO" id="GO:0019594">
    <property type="term" value="P:mannitol metabolic process"/>
    <property type="evidence" value="ECO:0007669"/>
    <property type="project" value="UniProtKB-ARBA"/>
</dbReference>
<dbReference type="InterPro" id="IPR020904">
    <property type="entry name" value="Sc_DH/Rdtase_CS"/>
</dbReference>
<accession>A0A8H3G7X4</accession>
<comment type="caution">
    <text evidence="4">The sequence shown here is derived from an EMBL/GenBank/DDBJ whole genome shotgun (WGS) entry which is preliminary data.</text>
</comment>
<dbReference type="GO" id="GO:0050664">
    <property type="term" value="F:oxidoreductase activity, acting on NAD(P)H, oxygen as acceptor"/>
    <property type="evidence" value="ECO:0007669"/>
    <property type="project" value="TreeGrafter"/>
</dbReference>
<dbReference type="Pfam" id="PF13561">
    <property type="entry name" value="adh_short_C2"/>
    <property type="match status" value="1"/>
</dbReference>
<reference evidence="4" key="1">
    <citation type="submission" date="2021-03" db="EMBL/GenBank/DDBJ databases">
        <authorList>
            <person name="Tagirdzhanova G."/>
        </authorList>
    </citation>
    <scope>NUCLEOTIDE SEQUENCE</scope>
</reference>
<name>A0A8H3G7X4_9LECA</name>
<evidence type="ECO:0000256" key="3">
    <source>
        <dbReference type="ARBA" id="ARBA00023002"/>
    </source>
</evidence>
<sequence>MGGEKLPAMDGGNFNHHNTVAPKEEKVFPLFNNTGKTAIVSGAGAGIGLAVAQALAESGANVAIWYHGNKKALDRAKDIEKEYGVKCQAYQVDVRSQKHVKEVIDEIVQEFNGRLDIFVANAGIPWSQGSFLDGNVEHYKNVMSTDMDSVYYCANAAGLHWRRQKMEGTDLKGKKLENFKLGSFIATASMSGHIVNIPQLQAAYNGAKAAVIQFVKSIAIDMVQFARANTVSPGYIATEISDYVPIETKNIWRDKIPMGREGEAHELKGAFLYLASDISSYTTGSDIIVDGGYSIV</sequence>
<keyword evidence="5" id="KW-1185">Reference proteome</keyword>
<evidence type="ECO:0000256" key="2">
    <source>
        <dbReference type="ARBA" id="ARBA00022857"/>
    </source>
</evidence>
<dbReference type="PANTHER" id="PTHR43008:SF13">
    <property type="entry name" value="L-XYLULOSE REDUCTASE-RELATED"/>
    <property type="match status" value="1"/>
</dbReference>
<dbReference type="EMBL" id="CAJPDT010000102">
    <property type="protein sequence ID" value="CAF9937801.1"/>
    <property type="molecule type" value="Genomic_DNA"/>
</dbReference>
<dbReference type="PRINTS" id="PR00080">
    <property type="entry name" value="SDRFAMILY"/>
</dbReference>
<dbReference type="Gene3D" id="3.40.50.720">
    <property type="entry name" value="NAD(P)-binding Rossmann-like Domain"/>
    <property type="match status" value="1"/>
</dbReference>
<keyword evidence="2" id="KW-0521">NADP</keyword>
<dbReference type="OrthoDB" id="1888931at2759"/>
<keyword evidence="3" id="KW-0560">Oxidoreductase</keyword>
<dbReference type="PANTHER" id="PTHR43008">
    <property type="entry name" value="BENZIL REDUCTASE"/>
    <property type="match status" value="1"/>
</dbReference>
<proteinExistence type="inferred from homology"/>
<dbReference type="GO" id="GO:0050085">
    <property type="term" value="F:mannitol 2-dehydrogenase (NADP+) activity"/>
    <property type="evidence" value="ECO:0007669"/>
    <property type="project" value="UniProtKB-ARBA"/>
</dbReference>
<protein>
    <submittedName>
        <fullName evidence="4">L-xylulose reductase</fullName>
    </submittedName>
</protein>
<dbReference type="InterPro" id="IPR002347">
    <property type="entry name" value="SDR_fam"/>
</dbReference>
<dbReference type="InterPro" id="IPR036291">
    <property type="entry name" value="NAD(P)-bd_dom_sf"/>
</dbReference>
<dbReference type="Proteomes" id="UP000664534">
    <property type="component" value="Unassembled WGS sequence"/>
</dbReference>
<dbReference type="PROSITE" id="PS00061">
    <property type="entry name" value="ADH_SHORT"/>
    <property type="match status" value="1"/>
</dbReference>
<dbReference type="SUPFAM" id="SSF51735">
    <property type="entry name" value="NAD(P)-binding Rossmann-fold domains"/>
    <property type="match status" value="1"/>
</dbReference>
<organism evidence="4 5">
    <name type="scientific">Imshaugia aleurites</name>
    <dbReference type="NCBI Taxonomy" id="172621"/>
    <lineage>
        <taxon>Eukaryota</taxon>
        <taxon>Fungi</taxon>
        <taxon>Dikarya</taxon>
        <taxon>Ascomycota</taxon>
        <taxon>Pezizomycotina</taxon>
        <taxon>Lecanoromycetes</taxon>
        <taxon>OSLEUM clade</taxon>
        <taxon>Lecanoromycetidae</taxon>
        <taxon>Lecanorales</taxon>
        <taxon>Lecanorineae</taxon>
        <taxon>Parmeliaceae</taxon>
        <taxon>Imshaugia</taxon>
    </lineage>
</organism>
<comment type="similarity">
    <text evidence="1">Belongs to the short-chain dehydrogenases/reductases (SDR) family.</text>
</comment>
<evidence type="ECO:0000313" key="5">
    <source>
        <dbReference type="Proteomes" id="UP000664534"/>
    </source>
</evidence>